<dbReference type="WBParaSite" id="TREG1_59380.1">
    <property type="protein sequence ID" value="TREG1_59380.1"/>
    <property type="gene ID" value="TREG1_59380"/>
</dbReference>
<dbReference type="Proteomes" id="UP000050795">
    <property type="component" value="Unassembled WGS sequence"/>
</dbReference>
<evidence type="ECO:0000256" key="7">
    <source>
        <dbReference type="SAM" id="Phobius"/>
    </source>
</evidence>
<organism evidence="8 9">
    <name type="scientific">Trichobilharzia regenti</name>
    <name type="common">Nasal bird schistosome</name>
    <dbReference type="NCBI Taxonomy" id="157069"/>
    <lineage>
        <taxon>Eukaryota</taxon>
        <taxon>Metazoa</taxon>
        <taxon>Spiralia</taxon>
        <taxon>Lophotrochozoa</taxon>
        <taxon>Platyhelminthes</taxon>
        <taxon>Trematoda</taxon>
        <taxon>Digenea</taxon>
        <taxon>Strigeidida</taxon>
        <taxon>Schistosomatoidea</taxon>
        <taxon>Schistosomatidae</taxon>
        <taxon>Trichobilharzia</taxon>
    </lineage>
</organism>
<evidence type="ECO:0000256" key="4">
    <source>
        <dbReference type="ARBA" id="ARBA00022989"/>
    </source>
</evidence>
<feature type="transmembrane region" description="Helical" evidence="7">
    <location>
        <begin position="27"/>
        <end position="51"/>
    </location>
</feature>
<dbReference type="Pfam" id="PF05434">
    <property type="entry name" value="Tmemb_9"/>
    <property type="match status" value="1"/>
</dbReference>
<keyword evidence="3 7" id="KW-0812">Transmembrane</keyword>
<dbReference type="GO" id="GO:0005765">
    <property type="term" value="C:lysosomal membrane"/>
    <property type="evidence" value="ECO:0007669"/>
    <property type="project" value="InterPro"/>
</dbReference>
<evidence type="ECO:0000313" key="9">
    <source>
        <dbReference type="WBParaSite" id="TREG1_59380.1"/>
    </source>
</evidence>
<evidence type="ECO:0000256" key="6">
    <source>
        <dbReference type="SAM" id="MobiDB-lite"/>
    </source>
</evidence>
<comment type="similarity">
    <text evidence="2">Belongs to the TMEM9 family.</text>
</comment>
<dbReference type="PANTHER" id="PTHR13064:SF6">
    <property type="entry name" value="TRANSMEMBRANE PROTEIN 9"/>
    <property type="match status" value="1"/>
</dbReference>
<evidence type="ECO:0000256" key="1">
    <source>
        <dbReference type="ARBA" id="ARBA00004370"/>
    </source>
</evidence>
<comment type="subcellular location">
    <subcellularLocation>
        <location evidence="1">Membrane</location>
    </subcellularLocation>
</comment>
<sequence>MKVEHGVKNSYEFKRKINLTNIEEDEIMVVVCFILTIISALILYMLFLLLLEPLLSTRRLGHKTMVNIGMCSESHQTVSSTVEQDNIGKAGDVRSSNSWSTMNNMPVTTTSSSSSGVGDNSSFSSKAFDKAVIWNKSQLNSEQLINSNLRIITAPSSRGRVRHRTAGSLHDQQLDDSNSLHLTPIPSTSVGMSNVVNRVRDQQQRWKGNVEAQRARVFSERSLLN</sequence>
<evidence type="ECO:0000256" key="3">
    <source>
        <dbReference type="ARBA" id="ARBA00022692"/>
    </source>
</evidence>
<keyword evidence="4 7" id="KW-1133">Transmembrane helix</keyword>
<proteinExistence type="inferred from homology"/>
<dbReference type="InterPro" id="IPR008853">
    <property type="entry name" value="TMEM9/TMEM9B"/>
</dbReference>
<keyword evidence="5 7" id="KW-0472">Membrane</keyword>
<evidence type="ECO:0000313" key="8">
    <source>
        <dbReference type="Proteomes" id="UP000050795"/>
    </source>
</evidence>
<keyword evidence="8" id="KW-1185">Reference proteome</keyword>
<dbReference type="AlphaFoldDB" id="A0AA85K106"/>
<name>A0AA85K106_TRIRE</name>
<feature type="region of interest" description="Disordered" evidence="6">
    <location>
        <begin position="157"/>
        <end position="180"/>
    </location>
</feature>
<reference evidence="9" key="2">
    <citation type="submission" date="2023-11" db="UniProtKB">
        <authorList>
            <consortium name="WormBaseParasite"/>
        </authorList>
    </citation>
    <scope>IDENTIFICATION</scope>
</reference>
<protein>
    <submittedName>
        <fullName evidence="9">Uncharacterized protein</fullName>
    </submittedName>
</protein>
<evidence type="ECO:0000256" key="5">
    <source>
        <dbReference type="ARBA" id="ARBA00023136"/>
    </source>
</evidence>
<accession>A0AA85K106</accession>
<evidence type="ECO:0000256" key="2">
    <source>
        <dbReference type="ARBA" id="ARBA00007264"/>
    </source>
</evidence>
<dbReference type="PANTHER" id="PTHR13064">
    <property type="entry name" value="TRANSMEMBRANE PROTEIN 9 FAMILY MEMBER"/>
    <property type="match status" value="1"/>
</dbReference>
<reference evidence="8" key="1">
    <citation type="submission" date="2022-06" db="EMBL/GenBank/DDBJ databases">
        <authorList>
            <person name="Berger JAMES D."/>
            <person name="Berger JAMES D."/>
        </authorList>
    </citation>
    <scope>NUCLEOTIDE SEQUENCE [LARGE SCALE GENOMIC DNA]</scope>
</reference>